<evidence type="ECO:0000313" key="3">
    <source>
        <dbReference type="Proteomes" id="UP000231516"/>
    </source>
</evidence>
<accession>A0A2G5K0Y3</accession>
<dbReference type="AlphaFoldDB" id="A0A2G5K0Y3"/>
<keyword evidence="1" id="KW-0812">Transmembrane</keyword>
<dbReference type="EMBL" id="MDGM01000014">
    <property type="protein sequence ID" value="PIB23187.1"/>
    <property type="molecule type" value="Genomic_DNA"/>
</dbReference>
<feature type="transmembrane region" description="Helical" evidence="1">
    <location>
        <begin position="393"/>
        <end position="410"/>
    </location>
</feature>
<organism evidence="2 3">
    <name type="scientific">Paramylibacter kogurei</name>
    <dbReference type="NCBI Taxonomy" id="1889778"/>
    <lineage>
        <taxon>Bacteria</taxon>
        <taxon>Pseudomonadati</taxon>
        <taxon>Pseudomonadota</taxon>
        <taxon>Alphaproteobacteria</taxon>
        <taxon>Rhodobacterales</taxon>
        <taxon>Paracoccaceae</taxon>
        <taxon>Paramylibacter</taxon>
    </lineage>
</organism>
<dbReference type="OrthoDB" id="6865449at2"/>
<proteinExistence type="predicted"/>
<keyword evidence="1" id="KW-0472">Membrane</keyword>
<reference evidence="2 3" key="1">
    <citation type="submission" date="2016-08" db="EMBL/GenBank/DDBJ databases">
        <title>Draft genome of Amylibacter sp. strain 4G11.</title>
        <authorList>
            <person name="Wong S.-K."/>
            <person name="Hamasaki K."/>
            <person name="Yoshizawa S."/>
        </authorList>
    </citation>
    <scope>NUCLEOTIDE SEQUENCE [LARGE SCALE GENOMIC DNA]</scope>
    <source>
        <strain evidence="2 3">4G11</strain>
    </source>
</reference>
<evidence type="ECO:0008006" key="4">
    <source>
        <dbReference type="Google" id="ProtNLM"/>
    </source>
</evidence>
<comment type="caution">
    <text evidence="2">The sequence shown here is derived from an EMBL/GenBank/DDBJ whole genome shotgun (WGS) entry which is preliminary data.</text>
</comment>
<protein>
    <recommendedName>
        <fullName evidence="4">Membrane-associated oxidoreductase</fullName>
    </recommendedName>
</protein>
<sequence length="524" mass="57744">MFTIEDFKPLLGAEEKLLLASAHGERLTLGDGDLPGLASTEVEIRAELIRYLLLGSDVNAPLHAKGIRIRGAKIVGLLDLQGCDCSHDLTLTRCSFDKAPNFLNARMRGLHLSGCSTPGIVADNAIFSGSVYLRQGFHSTAEISMPGVRIAGDLQVCDAKIEDAGFISFFGVSIRVEGSVFLGDYPFDDTESELHSTGALIFSSAKIAGDFFCKNCAIAPDSAMSAKPVYLDGETIGELTALSLARAEIGGVLFCKNNQISRGMMNFSGARVRRLNDDATGELATYRMRLDGFEYQDFAQEADTRVKSRLEWLERRPSHVEFSAQPYEQLARVLNSIGHRDDAQDVLMRKEMLQRSANRQAIRNSGVGTWRLPFLVMSDFFIRYLIGYGYRPMFAVFWGVLLIGILSFVFQKTWDAGDMAPNAAPILISKDWVSATQTHPDNPAKFWSAPDQAGKDYETFHAIAYAADLLVPIVNLGQESAWAPSTSRSDWGRQAWWLRWFAKAIGWVITALGAAAVTGVIRRD</sequence>
<feature type="transmembrane region" description="Helical" evidence="1">
    <location>
        <begin position="500"/>
        <end position="521"/>
    </location>
</feature>
<dbReference type="RefSeq" id="WP_099594469.1">
    <property type="nucleotide sequence ID" value="NZ_MDGM01000014.1"/>
</dbReference>
<keyword evidence="1" id="KW-1133">Transmembrane helix</keyword>
<gene>
    <name evidence="2" type="ORF">BFP76_09210</name>
</gene>
<name>A0A2G5K0Y3_9RHOB</name>
<evidence type="ECO:0000313" key="2">
    <source>
        <dbReference type="EMBL" id="PIB23187.1"/>
    </source>
</evidence>
<dbReference type="Proteomes" id="UP000231516">
    <property type="component" value="Unassembled WGS sequence"/>
</dbReference>
<evidence type="ECO:0000256" key="1">
    <source>
        <dbReference type="SAM" id="Phobius"/>
    </source>
</evidence>
<keyword evidence="3" id="KW-1185">Reference proteome</keyword>